<dbReference type="InterPro" id="IPR000644">
    <property type="entry name" value="CBS_dom"/>
</dbReference>
<sequence length="86" mass="9852">MRALESEQANRLTEFRLTDVITDQDVLTIEPTQSLREIIELLYERSKRRAFITEGVDPPTHYGQIVGVVTLTDLLNLLFNSPMGVY</sequence>
<protein>
    <recommendedName>
        <fullName evidence="2">CBS domain-containing protein</fullName>
    </recommendedName>
</protein>
<gene>
    <name evidence="3" type="ORF">SARC_14511</name>
</gene>
<evidence type="ECO:0000259" key="2">
    <source>
        <dbReference type="PROSITE" id="PS51371"/>
    </source>
</evidence>
<accession>A0A0L0F9Y7</accession>
<dbReference type="RefSeq" id="XP_014146830.1">
    <property type="nucleotide sequence ID" value="XM_014291355.1"/>
</dbReference>
<dbReference type="EMBL" id="KQ246315">
    <property type="protein sequence ID" value="KNC72928.1"/>
    <property type="molecule type" value="Genomic_DNA"/>
</dbReference>
<evidence type="ECO:0000313" key="3">
    <source>
        <dbReference type="EMBL" id="KNC72928.1"/>
    </source>
</evidence>
<reference evidence="3 4" key="1">
    <citation type="submission" date="2011-02" db="EMBL/GenBank/DDBJ databases">
        <title>The Genome Sequence of Sphaeroforma arctica JP610.</title>
        <authorList>
            <consortium name="The Broad Institute Genome Sequencing Platform"/>
            <person name="Russ C."/>
            <person name="Cuomo C."/>
            <person name="Young S.K."/>
            <person name="Zeng Q."/>
            <person name="Gargeya S."/>
            <person name="Alvarado L."/>
            <person name="Berlin A."/>
            <person name="Chapman S.B."/>
            <person name="Chen Z."/>
            <person name="Freedman E."/>
            <person name="Gellesch M."/>
            <person name="Goldberg J."/>
            <person name="Griggs A."/>
            <person name="Gujja S."/>
            <person name="Heilman E."/>
            <person name="Heiman D."/>
            <person name="Howarth C."/>
            <person name="Mehta T."/>
            <person name="Neiman D."/>
            <person name="Pearson M."/>
            <person name="Roberts A."/>
            <person name="Saif S."/>
            <person name="Shea T."/>
            <person name="Shenoy N."/>
            <person name="Sisk P."/>
            <person name="Stolte C."/>
            <person name="Sykes S."/>
            <person name="White J."/>
            <person name="Yandava C."/>
            <person name="Burger G."/>
            <person name="Gray M.W."/>
            <person name="Holland P.W.H."/>
            <person name="King N."/>
            <person name="Lang F.B.F."/>
            <person name="Roger A.J."/>
            <person name="Ruiz-Trillo I."/>
            <person name="Haas B."/>
            <person name="Nusbaum C."/>
            <person name="Birren B."/>
        </authorList>
    </citation>
    <scope>NUCLEOTIDE SEQUENCE [LARGE SCALE GENOMIC DNA]</scope>
    <source>
        <strain evidence="3 4">JP610</strain>
    </source>
</reference>
<evidence type="ECO:0000313" key="4">
    <source>
        <dbReference type="Proteomes" id="UP000054560"/>
    </source>
</evidence>
<evidence type="ECO:0000256" key="1">
    <source>
        <dbReference type="PROSITE-ProRule" id="PRU00703"/>
    </source>
</evidence>
<dbReference type="InterPro" id="IPR046342">
    <property type="entry name" value="CBS_dom_sf"/>
</dbReference>
<keyword evidence="1" id="KW-0129">CBS domain</keyword>
<proteinExistence type="predicted"/>
<dbReference type="SUPFAM" id="SSF54631">
    <property type="entry name" value="CBS-domain pair"/>
    <property type="match status" value="1"/>
</dbReference>
<organism evidence="3 4">
    <name type="scientific">Sphaeroforma arctica JP610</name>
    <dbReference type="NCBI Taxonomy" id="667725"/>
    <lineage>
        <taxon>Eukaryota</taxon>
        <taxon>Ichthyosporea</taxon>
        <taxon>Ichthyophonida</taxon>
        <taxon>Sphaeroforma</taxon>
    </lineage>
</organism>
<dbReference type="Proteomes" id="UP000054560">
    <property type="component" value="Unassembled WGS sequence"/>
</dbReference>
<dbReference type="GeneID" id="25915015"/>
<dbReference type="Pfam" id="PF00571">
    <property type="entry name" value="CBS"/>
    <property type="match status" value="1"/>
</dbReference>
<dbReference type="AlphaFoldDB" id="A0A0L0F9Y7"/>
<dbReference type="Gene3D" id="3.10.580.10">
    <property type="entry name" value="CBS-domain"/>
    <property type="match status" value="1"/>
</dbReference>
<name>A0A0L0F9Y7_9EUKA</name>
<feature type="domain" description="CBS" evidence="2">
    <location>
        <begin position="21"/>
        <end position="85"/>
    </location>
</feature>
<dbReference type="PROSITE" id="PS51371">
    <property type="entry name" value="CBS"/>
    <property type="match status" value="1"/>
</dbReference>
<dbReference type="SMART" id="SM00116">
    <property type="entry name" value="CBS"/>
    <property type="match status" value="1"/>
</dbReference>
<keyword evidence="4" id="KW-1185">Reference proteome</keyword>